<sequence length="222" mass="25664">MASKFRERGYPDSFLTLPTSRIVSTTPNPKPCRMAFVNTYHPYMKVFHKIIHRHWKLLGKSYPDVSEFQISPLIYHKKPPNLWNLLVRADIGSTRFKDMQTFLATQRKGTFPCLHRLQCSNVTRGNSFTHPRSGKRFPIRGFFSCDSSFGLYLIKCPCGLGYVGETTQHIWDCISQHKSSICCKSFIISSQRMNISTFVKQVYFAYFNLKLGDQDKDLSAKL</sequence>
<organism evidence="1 2">
    <name type="scientific">Ranitomeya imitator</name>
    <name type="common">mimic poison frog</name>
    <dbReference type="NCBI Taxonomy" id="111125"/>
    <lineage>
        <taxon>Eukaryota</taxon>
        <taxon>Metazoa</taxon>
        <taxon>Chordata</taxon>
        <taxon>Craniata</taxon>
        <taxon>Vertebrata</taxon>
        <taxon>Euteleostomi</taxon>
        <taxon>Amphibia</taxon>
        <taxon>Batrachia</taxon>
        <taxon>Anura</taxon>
        <taxon>Neobatrachia</taxon>
        <taxon>Hyloidea</taxon>
        <taxon>Dendrobatidae</taxon>
        <taxon>Dendrobatinae</taxon>
        <taxon>Ranitomeya</taxon>
    </lineage>
</organism>
<protein>
    <recommendedName>
        <fullName evidence="3">GIY-YIG homing endonuclease</fullName>
    </recommendedName>
</protein>
<dbReference type="EMBL" id="CAUEEQ010038427">
    <property type="protein sequence ID" value="CAJ0954389.1"/>
    <property type="molecule type" value="Genomic_DNA"/>
</dbReference>
<evidence type="ECO:0000313" key="2">
    <source>
        <dbReference type="Proteomes" id="UP001176940"/>
    </source>
</evidence>
<reference evidence="1" key="1">
    <citation type="submission" date="2023-07" db="EMBL/GenBank/DDBJ databases">
        <authorList>
            <person name="Stuckert A."/>
        </authorList>
    </citation>
    <scope>NUCLEOTIDE SEQUENCE</scope>
</reference>
<keyword evidence="2" id="KW-1185">Reference proteome</keyword>
<gene>
    <name evidence="1" type="ORF">RIMI_LOCUS14711719</name>
</gene>
<comment type="caution">
    <text evidence="1">The sequence shown here is derived from an EMBL/GenBank/DDBJ whole genome shotgun (WGS) entry which is preliminary data.</text>
</comment>
<evidence type="ECO:0008006" key="3">
    <source>
        <dbReference type="Google" id="ProtNLM"/>
    </source>
</evidence>
<evidence type="ECO:0000313" key="1">
    <source>
        <dbReference type="EMBL" id="CAJ0954389.1"/>
    </source>
</evidence>
<dbReference type="Proteomes" id="UP001176940">
    <property type="component" value="Unassembled WGS sequence"/>
</dbReference>
<proteinExistence type="predicted"/>
<accession>A0ABN9M1Q3</accession>
<name>A0ABN9M1Q3_9NEOB</name>